<evidence type="ECO:0000256" key="6">
    <source>
        <dbReference type="ARBA" id="ARBA00023136"/>
    </source>
</evidence>
<accession>A0A4R0N740</accession>
<dbReference type="Proteomes" id="UP000292884">
    <property type="component" value="Unassembled WGS sequence"/>
</dbReference>
<keyword evidence="6 7" id="KW-0472">Membrane</keyword>
<dbReference type="Pfam" id="PF09335">
    <property type="entry name" value="VTT_dom"/>
    <property type="match status" value="1"/>
</dbReference>
<reference evidence="9 10" key="1">
    <citation type="submission" date="2019-02" db="EMBL/GenBank/DDBJ databases">
        <title>Pedobacter sp. RP-1-13 sp. nov., isolated from Arctic soil.</title>
        <authorList>
            <person name="Dahal R.H."/>
        </authorList>
    </citation>
    <scope>NUCLEOTIDE SEQUENCE [LARGE SCALE GENOMIC DNA]</scope>
    <source>
        <strain evidence="9 10">RP-1-13</strain>
    </source>
</reference>
<feature type="transmembrane region" description="Helical" evidence="7">
    <location>
        <begin position="21"/>
        <end position="42"/>
    </location>
</feature>
<feature type="domain" description="VTT" evidence="8">
    <location>
        <begin position="42"/>
        <end position="169"/>
    </location>
</feature>
<evidence type="ECO:0000313" key="9">
    <source>
        <dbReference type="EMBL" id="TCC94084.1"/>
    </source>
</evidence>
<protein>
    <submittedName>
        <fullName evidence="9">DedA family protein</fullName>
    </submittedName>
</protein>
<evidence type="ECO:0000256" key="7">
    <source>
        <dbReference type="RuleBase" id="RU367016"/>
    </source>
</evidence>
<evidence type="ECO:0000256" key="3">
    <source>
        <dbReference type="ARBA" id="ARBA00022475"/>
    </source>
</evidence>
<gene>
    <name evidence="9" type="ORF">EZ428_04720</name>
</gene>
<dbReference type="AlphaFoldDB" id="A0A4R0N740"/>
<dbReference type="GO" id="GO:0005886">
    <property type="term" value="C:plasma membrane"/>
    <property type="evidence" value="ECO:0007669"/>
    <property type="project" value="UniProtKB-SubCell"/>
</dbReference>
<dbReference type="InterPro" id="IPR032818">
    <property type="entry name" value="DedA-like"/>
</dbReference>
<feature type="transmembrane region" description="Helical" evidence="7">
    <location>
        <begin position="182"/>
        <end position="203"/>
    </location>
</feature>
<comment type="similarity">
    <text evidence="2 7">Belongs to the DedA family.</text>
</comment>
<name>A0A4R0N740_9SPHI</name>
<dbReference type="PANTHER" id="PTHR30353:SF0">
    <property type="entry name" value="TRANSMEMBRANE PROTEIN"/>
    <property type="match status" value="1"/>
</dbReference>
<keyword evidence="4 7" id="KW-0812">Transmembrane</keyword>
<comment type="subcellular location">
    <subcellularLocation>
        <location evidence="1 7">Cell membrane</location>
        <topology evidence="1 7">Multi-pass membrane protein</topology>
    </subcellularLocation>
</comment>
<keyword evidence="5 7" id="KW-1133">Transmembrane helix</keyword>
<sequence>MQEFWNSLQHFIDPEKLLKEGGFYVVVFVIFAETGLFFGFFLPGDYLLFLAGMFVATGRLDVNIYVLVLALIVAAVSGNFTGYWFGRKTGPVLYKRKDTFFFKKRYLKAAEQYYRKQGAFALIMGRFVPIVRTFAPIFAGVVRLEIKKFALYNIVGAILWIASLTLLGYFLGRSFAEQIEEYLVYIIIGFIAITTIPLVITFVKKRVNKADDDDEIEIEEEKNE</sequence>
<comment type="caution">
    <text evidence="9">The sequence shown here is derived from an EMBL/GenBank/DDBJ whole genome shotgun (WGS) entry which is preliminary data.</text>
</comment>
<feature type="transmembrane region" description="Helical" evidence="7">
    <location>
        <begin position="149"/>
        <end position="170"/>
    </location>
</feature>
<proteinExistence type="inferred from homology"/>
<feature type="transmembrane region" description="Helical" evidence="7">
    <location>
        <begin position="62"/>
        <end position="86"/>
    </location>
</feature>
<keyword evidence="10" id="KW-1185">Reference proteome</keyword>
<dbReference type="InterPro" id="IPR032816">
    <property type="entry name" value="VTT_dom"/>
</dbReference>
<dbReference type="EMBL" id="SJSK01000001">
    <property type="protein sequence ID" value="TCC94084.1"/>
    <property type="molecule type" value="Genomic_DNA"/>
</dbReference>
<evidence type="ECO:0000256" key="1">
    <source>
        <dbReference type="ARBA" id="ARBA00004651"/>
    </source>
</evidence>
<evidence type="ECO:0000256" key="2">
    <source>
        <dbReference type="ARBA" id="ARBA00010792"/>
    </source>
</evidence>
<dbReference type="RefSeq" id="WP_131551946.1">
    <property type="nucleotide sequence ID" value="NZ_SJSK01000001.1"/>
</dbReference>
<organism evidence="9 10">
    <name type="scientific">Pedobacter frigiditerrae</name>
    <dbReference type="NCBI Taxonomy" id="2530452"/>
    <lineage>
        <taxon>Bacteria</taxon>
        <taxon>Pseudomonadati</taxon>
        <taxon>Bacteroidota</taxon>
        <taxon>Sphingobacteriia</taxon>
        <taxon>Sphingobacteriales</taxon>
        <taxon>Sphingobacteriaceae</taxon>
        <taxon>Pedobacter</taxon>
    </lineage>
</organism>
<evidence type="ECO:0000313" key="10">
    <source>
        <dbReference type="Proteomes" id="UP000292884"/>
    </source>
</evidence>
<dbReference type="PANTHER" id="PTHR30353">
    <property type="entry name" value="INNER MEMBRANE PROTEIN DEDA-RELATED"/>
    <property type="match status" value="1"/>
</dbReference>
<evidence type="ECO:0000259" key="8">
    <source>
        <dbReference type="Pfam" id="PF09335"/>
    </source>
</evidence>
<dbReference type="OrthoDB" id="9813426at2"/>
<keyword evidence="3 7" id="KW-1003">Cell membrane</keyword>
<evidence type="ECO:0000256" key="4">
    <source>
        <dbReference type="ARBA" id="ARBA00022692"/>
    </source>
</evidence>
<evidence type="ECO:0000256" key="5">
    <source>
        <dbReference type="ARBA" id="ARBA00022989"/>
    </source>
</evidence>